<keyword evidence="3" id="KW-0815">Transposition</keyword>
<dbReference type="Pfam" id="PF01385">
    <property type="entry name" value="OrfB_IS605"/>
    <property type="match status" value="1"/>
</dbReference>
<dbReference type="Pfam" id="PF07282">
    <property type="entry name" value="Cas12f1-like_TNB"/>
    <property type="match status" value="1"/>
</dbReference>
<comment type="caution">
    <text evidence="8">The sequence shown here is derived from an EMBL/GenBank/DDBJ whole genome shotgun (WGS) entry which is preliminary data.</text>
</comment>
<keyword evidence="5" id="KW-0233">DNA recombination</keyword>
<proteinExistence type="inferred from homology"/>
<name>A0ABP7AWF7_9PSEU</name>
<dbReference type="EMBL" id="BAABBE010000007">
    <property type="protein sequence ID" value="GAA3642184.1"/>
    <property type="molecule type" value="Genomic_DNA"/>
</dbReference>
<evidence type="ECO:0008006" key="10">
    <source>
        <dbReference type="Google" id="ProtNLM"/>
    </source>
</evidence>
<evidence type="ECO:0000259" key="6">
    <source>
        <dbReference type="Pfam" id="PF01385"/>
    </source>
</evidence>
<evidence type="ECO:0000259" key="7">
    <source>
        <dbReference type="Pfam" id="PF07282"/>
    </source>
</evidence>
<comment type="similarity">
    <text evidence="1">In the C-terminal section; belongs to the transposase 35 family.</text>
</comment>
<evidence type="ECO:0000313" key="9">
    <source>
        <dbReference type="Proteomes" id="UP001500711"/>
    </source>
</evidence>
<keyword evidence="4" id="KW-0238">DNA-binding</keyword>
<sequence length="251" mass="27892">MRIVGNPRHLALLRSRPAIGETDLLHQNGVWLLHAVVDSPEAAQSEPANGFLGVDLGIVNIATTSDGDRFCGARLNRYRERQNRTRKRLQVKKTSSARRLLKKRRREEARFAADVNHRISENIVAEAERTGRGIAVEELTGIRARVRLRKPQRATSHSWAFAQLGQFLTCKAQQAGVVVVVQVDPAYTSQTCHACGHVDKRNRRSQAVFHCGRCDFVGHADYNAAHNIAARGVVRWGEVMRPDAAPILAAS</sequence>
<dbReference type="RefSeq" id="WP_346130571.1">
    <property type="nucleotide sequence ID" value="NZ_BAABBE010000007.1"/>
</dbReference>
<evidence type="ECO:0000256" key="1">
    <source>
        <dbReference type="ARBA" id="ARBA00008761"/>
    </source>
</evidence>
<reference evidence="9" key="1">
    <citation type="journal article" date="2019" name="Int. J. Syst. Evol. Microbiol.">
        <title>The Global Catalogue of Microorganisms (GCM) 10K type strain sequencing project: providing services to taxonomists for standard genome sequencing and annotation.</title>
        <authorList>
            <consortium name="The Broad Institute Genomics Platform"/>
            <consortium name="The Broad Institute Genome Sequencing Center for Infectious Disease"/>
            <person name="Wu L."/>
            <person name="Ma J."/>
        </authorList>
    </citation>
    <scope>NUCLEOTIDE SEQUENCE [LARGE SCALE GENOMIC DNA]</scope>
    <source>
        <strain evidence="9">JCM 17494</strain>
    </source>
</reference>
<accession>A0ABP7AWF7</accession>
<keyword evidence="9" id="KW-1185">Reference proteome</keyword>
<protein>
    <recommendedName>
        <fullName evidence="10">Transposase</fullName>
    </recommendedName>
</protein>
<evidence type="ECO:0000256" key="3">
    <source>
        <dbReference type="ARBA" id="ARBA00022578"/>
    </source>
</evidence>
<organism evidence="8 9">
    <name type="scientific">Lentzea roselyniae</name>
    <dbReference type="NCBI Taxonomy" id="531940"/>
    <lineage>
        <taxon>Bacteria</taxon>
        <taxon>Bacillati</taxon>
        <taxon>Actinomycetota</taxon>
        <taxon>Actinomycetes</taxon>
        <taxon>Pseudonocardiales</taxon>
        <taxon>Pseudonocardiaceae</taxon>
        <taxon>Lentzea</taxon>
    </lineage>
</organism>
<evidence type="ECO:0000256" key="5">
    <source>
        <dbReference type="ARBA" id="ARBA00023172"/>
    </source>
</evidence>
<feature type="domain" description="Cas12f1-like TNB" evidence="7">
    <location>
        <begin position="161"/>
        <end position="228"/>
    </location>
</feature>
<dbReference type="InterPro" id="IPR010095">
    <property type="entry name" value="Cas12f1-like_TNB"/>
</dbReference>
<evidence type="ECO:0000256" key="4">
    <source>
        <dbReference type="ARBA" id="ARBA00023125"/>
    </source>
</evidence>
<dbReference type="NCBIfam" id="TIGR01766">
    <property type="entry name" value="IS200/IS605 family accessory protein TnpB-like domain"/>
    <property type="match status" value="1"/>
</dbReference>
<feature type="domain" description="Probable transposase IS891/IS1136/IS1341" evidence="6">
    <location>
        <begin position="36"/>
        <end position="129"/>
    </location>
</feature>
<dbReference type="PANTHER" id="PTHR30405:SF11">
    <property type="entry name" value="RNA-GUIDED DNA ENDONUCLEASE RV2885C-RELATED"/>
    <property type="match status" value="1"/>
</dbReference>
<dbReference type="NCBIfam" id="NF040570">
    <property type="entry name" value="guided_TnpB"/>
    <property type="match status" value="1"/>
</dbReference>
<dbReference type="InterPro" id="IPR051399">
    <property type="entry name" value="RNA-guided_DNA_endo/Transpos"/>
</dbReference>
<gene>
    <name evidence="8" type="ORF">GCM10022267_31020</name>
</gene>
<comment type="similarity">
    <text evidence="2">In the N-terminal section; belongs to the transposase 2 family.</text>
</comment>
<dbReference type="InterPro" id="IPR001959">
    <property type="entry name" value="Transposase"/>
</dbReference>
<dbReference type="Proteomes" id="UP001500711">
    <property type="component" value="Unassembled WGS sequence"/>
</dbReference>
<dbReference type="PANTHER" id="PTHR30405">
    <property type="entry name" value="TRANSPOSASE"/>
    <property type="match status" value="1"/>
</dbReference>
<evidence type="ECO:0000256" key="2">
    <source>
        <dbReference type="ARBA" id="ARBA00011044"/>
    </source>
</evidence>
<evidence type="ECO:0000313" key="8">
    <source>
        <dbReference type="EMBL" id="GAA3642184.1"/>
    </source>
</evidence>